<protein>
    <submittedName>
        <fullName evidence="2">Uncharacterized protein</fullName>
    </submittedName>
</protein>
<organism evidence="2 3">
    <name type="scientific">Talaromyces amestolkiae</name>
    <dbReference type="NCBI Taxonomy" id="1196081"/>
    <lineage>
        <taxon>Eukaryota</taxon>
        <taxon>Fungi</taxon>
        <taxon>Dikarya</taxon>
        <taxon>Ascomycota</taxon>
        <taxon>Pezizomycotina</taxon>
        <taxon>Eurotiomycetes</taxon>
        <taxon>Eurotiomycetidae</taxon>
        <taxon>Eurotiales</taxon>
        <taxon>Trichocomaceae</taxon>
        <taxon>Talaromyces</taxon>
        <taxon>Talaromyces sect. Talaromyces</taxon>
    </lineage>
</organism>
<feature type="compositionally biased region" description="Polar residues" evidence="1">
    <location>
        <begin position="41"/>
        <end position="54"/>
    </location>
</feature>
<reference evidence="2 3" key="1">
    <citation type="journal article" date="2017" name="Biotechnol. Biofuels">
        <title>Differential beta-glucosidase expression as a function of carbon source availability in Talaromyces amestolkiae: a genomic and proteomic approach.</title>
        <authorList>
            <person name="de Eugenio L.I."/>
            <person name="Mendez-Liter J.A."/>
            <person name="Nieto-Dominguez M."/>
            <person name="Alonso L."/>
            <person name="Gil-Munoz J."/>
            <person name="Barriuso J."/>
            <person name="Prieto A."/>
            <person name="Martinez M.J."/>
        </authorList>
    </citation>
    <scope>NUCLEOTIDE SEQUENCE [LARGE SCALE GENOMIC DNA]</scope>
    <source>
        <strain evidence="2 3">CIB</strain>
    </source>
</reference>
<feature type="compositionally biased region" description="Basic and acidic residues" evidence="1">
    <location>
        <begin position="212"/>
        <end position="221"/>
    </location>
</feature>
<evidence type="ECO:0000313" key="2">
    <source>
        <dbReference type="EMBL" id="RAO73640.1"/>
    </source>
</evidence>
<sequence length="735" mass="81335">MASDVRRFKLELVEQSARSSKSPNARYSDKSTAPLDPSASAVPTDSPIETTNEQRITDKPIPASAGVGKPRRFLPQPMETSSRSSKKQPDALEHGHRKKDPAESPDAPSASNGLQSGQHARFLPQPVEVTHSNNKGAKQHRKNNSESRKDDAKAKNMKTPRRFCPEPIETMKLSRRHPSKQDDQESSSNSTGRHSSAGQTTPRKFAPQLIETGKRSVRRADTLPIQSSSKALDGGSVPNNPPPRPHSPPISKAQQIVAANELSMVPPESRFSYASLLQRQEGRRHSFRVPDLPAIPSNSSEGSDDSDTPSLSTTPSASSGGSTSNRFVAKTRFRESCDERFSGYLLSLAARSAEKELRDQALAAFPNEQVHQPVSHFAIDGDEDFGNEDEELMPGEPRIVSRIHPVLRRGSTADLSWELEQMRRHKEEAEMKDLGVYKSDAHESKFSAAAISSRQQKMPENESSVFAGWRRDLELAQMRHAASPPMLGNDIIFPFSVSPQGTATETDHLHVHHAEPEPVDDGDQAGLWTDHTHAEDEEKPGLWMGLCHKDEGDEEDLHFHRARTGIATPRPSNGFGSSFDMRDMVDDECASPGSNPLEMTDDPLDIMDVEPDEDNAIEREFHDGFITQVYNYLSLGYPSLARCFDIELSKISGIPVSELRQDDLTAEAKGHVISSPGRASNQTINSPATPETCMRWKALKLYIHEWARQQSEMGIPNDESLDAWGVIERRGSWAI</sequence>
<gene>
    <name evidence="2" type="ORF">BHQ10_009652</name>
</gene>
<feature type="region of interest" description="Disordered" evidence="1">
    <location>
        <begin position="276"/>
        <end position="325"/>
    </location>
</feature>
<feature type="compositionally biased region" description="Low complexity" evidence="1">
    <location>
        <begin position="308"/>
        <end position="324"/>
    </location>
</feature>
<dbReference type="RefSeq" id="XP_040738154.1">
    <property type="nucleotide sequence ID" value="XM_040882591.1"/>
</dbReference>
<proteinExistence type="predicted"/>
<name>A0A364LCT8_TALAM</name>
<feature type="compositionally biased region" description="Pro residues" evidence="1">
    <location>
        <begin position="239"/>
        <end position="248"/>
    </location>
</feature>
<accession>A0A364LCT8</accession>
<feature type="compositionally biased region" description="Polar residues" evidence="1">
    <location>
        <begin position="186"/>
        <end position="202"/>
    </location>
</feature>
<dbReference type="Proteomes" id="UP000249363">
    <property type="component" value="Unassembled WGS sequence"/>
</dbReference>
<dbReference type="GeneID" id="63798866"/>
<feature type="region of interest" description="Disordered" evidence="1">
    <location>
        <begin position="13"/>
        <end position="254"/>
    </location>
</feature>
<feature type="compositionally biased region" description="Polar residues" evidence="1">
    <location>
        <begin position="109"/>
        <end position="118"/>
    </location>
</feature>
<dbReference type="OrthoDB" id="4716584at2759"/>
<dbReference type="EMBL" id="MIKG01000025">
    <property type="protein sequence ID" value="RAO73640.1"/>
    <property type="molecule type" value="Genomic_DNA"/>
</dbReference>
<evidence type="ECO:0000256" key="1">
    <source>
        <dbReference type="SAM" id="MobiDB-lite"/>
    </source>
</evidence>
<evidence type="ECO:0000313" key="3">
    <source>
        <dbReference type="Proteomes" id="UP000249363"/>
    </source>
</evidence>
<feature type="compositionally biased region" description="Polar residues" evidence="1">
    <location>
        <begin position="16"/>
        <end position="25"/>
    </location>
</feature>
<feature type="compositionally biased region" description="Basic and acidic residues" evidence="1">
    <location>
        <begin position="143"/>
        <end position="154"/>
    </location>
</feature>
<keyword evidence="3" id="KW-1185">Reference proteome</keyword>
<dbReference type="AlphaFoldDB" id="A0A364LCT8"/>
<comment type="caution">
    <text evidence="2">The sequence shown here is derived from an EMBL/GenBank/DDBJ whole genome shotgun (WGS) entry which is preliminary data.</text>
</comment>